<dbReference type="GO" id="GO:0072686">
    <property type="term" value="C:mitotic spindle"/>
    <property type="evidence" value="ECO:0007669"/>
    <property type="project" value="TreeGrafter"/>
</dbReference>
<evidence type="ECO:0000256" key="1">
    <source>
        <dbReference type="ARBA" id="ARBA00000451"/>
    </source>
</evidence>
<dbReference type="GO" id="GO:0005737">
    <property type="term" value="C:cytoplasm"/>
    <property type="evidence" value="ECO:0007669"/>
    <property type="project" value="TreeGrafter"/>
</dbReference>
<dbReference type="OrthoDB" id="10255632at2759"/>
<dbReference type="GO" id="GO:0004197">
    <property type="term" value="F:cysteine-type endopeptidase activity"/>
    <property type="evidence" value="ECO:0007669"/>
    <property type="project" value="InterPro"/>
</dbReference>
<dbReference type="Proteomes" id="UP000284842">
    <property type="component" value="Unassembled WGS sequence"/>
</dbReference>
<dbReference type="GO" id="GO:0005634">
    <property type="term" value="C:nucleus"/>
    <property type="evidence" value="ECO:0007669"/>
    <property type="project" value="InterPro"/>
</dbReference>
<dbReference type="STRING" id="181874.A0A409YFP5"/>
<comment type="catalytic activity">
    <reaction evidence="1">
        <text>All bonds known to be hydrolyzed by this endopeptidase have arginine in P1 and an acidic residue in P4. P6 is often occupied by an acidic residue or by a hydroxy-amino-acid residue, the phosphorylation of which enhances cleavage.</text>
        <dbReference type="EC" id="3.4.22.49"/>
    </reaction>
</comment>
<keyword evidence="3" id="KW-0378">Hydrolase</keyword>
<keyword evidence="4" id="KW-0159">Chromosome partition</keyword>
<dbReference type="InParanoid" id="A0A409YFP5"/>
<dbReference type="PANTHER" id="PTHR12792">
    <property type="entry name" value="EXTRA SPINDLE POLES 1-RELATED"/>
    <property type="match status" value="1"/>
</dbReference>
<evidence type="ECO:0000256" key="4">
    <source>
        <dbReference type="ARBA" id="ARBA00022829"/>
    </source>
</evidence>
<dbReference type="InterPro" id="IPR005314">
    <property type="entry name" value="Peptidase_C50"/>
</dbReference>
<comment type="caution">
    <text evidence="6">The sequence shown here is derived from an EMBL/GenBank/DDBJ whole genome shotgun (WGS) entry which is preliminary data.</text>
</comment>
<evidence type="ECO:0000313" key="7">
    <source>
        <dbReference type="Proteomes" id="UP000284842"/>
    </source>
</evidence>
<dbReference type="EMBL" id="NHTK01001211">
    <property type="protein sequence ID" value="PPR01833.1"/>
    <property type="molecule type" value="Genomic_DNA"/>
</dbReference>
<evidence type="ECO:0000256" key="2">
    <source>
        <dbReference type="ARBA" id="ARBA00012489"/>
    </source>
</evidence>
<protein>
    <recommendedName>
        <fullName evidence="2">separase</fullName>
        <ecNumber evidence="2">3.4.22.49</ecNumber>
    </recommendedName>
</protein>
<dbReference type="Pfam" id="PF03568">
    <property type="entry name" value="Separin_C"/>
    <property type="match status" value="2"/>
</dbReference>
<dbReference type="GO" id="GO:0051307">
    <property type="term" value="P:meiotic chromosome separation"/>
    <property type="evidence" value="ECO:0007669"/>
    <property type="project" value="TreeGrafter"/>
</dbReference>
<evidence type="ECO:0000313" key="6">
    <source>
        <dbReference type="EMBL" id="PPR01833.1"/>
    </source>
</evidence>
<dbReference type="InterPro" id="IPR030397">
    <property type="entry name" value="SEPARIN_core_dom"/>
</dbReference>
<accession>A0A409YFP5</accession>
<dbReference type="AlphaFoldDB" id="A0A409YFP5"/>
<evidence type="ECO:0000259" key="5">
    <source>
        <dbReference type="PROSITE" id="PS51700"/>
    </source>
</evidence>
<feature type="domain" description="Peptidase C50" evidence="5">
    <location>
        <begin position="1051"/>
        <end position="1148"/>
    </location>
</feature>
<sequence>MVAILDTLSQGVQTLLALEKAELHNGSEYRHRIAACVEAVDSLKVSLLRHVGSSDGTLPRQIDHEGVDDVFHHLCSLAVRFLERPSPIIGIQDATVQLLDTCAAYLQALIETSRMNTANRDVDRALDILLALSWFQFECEVPSSYPGVRRYVSIAQEIANISCGLENRSWALDVLCRISQVNYNIGHTLVEAGQHNEAISFLLDSCETGARACFIQLEQKSVNCRVDLELYRRWELLGACYQKCSDMKNAHSAYLHAIFSYPFGALDPSCVTTPLTSPSCCVESDYLQDLQRIVNQATFIAYRELRLSPKCISLRSVWTTKPSTLVSASPILSQIGIPDEVLGHLMEQQLDFLNTNRSGHSIKPACACILADMLELQAFRKPTPLQAIQKSRVLLSADISKEEHIRFLLKYAKALAKFEDVSESPIVYEQAVKSFEKLVTAARMQSGSPPAALWEMSALASQASGWLQICEGNYSAALDDLWRALHFWRYSIEIAFQTYCSIRNVAPGPPVSAQPLDALEGQVQKQVFHAVRFLAIGFEWRLLDGLYATIFQLADIYFRCGSPNKANFLAKLAGSVSSQLNAPACLAQSLGLGAAVNFQLGNVQMAKEYIARARGALVENGGQKVWRLATLRLDLLEIEHGDQLTHSIEASFEKCEKAALLLDQWNFLPPMHTHEAHEPSGESVVGAAGDLDAELLFPTILAPILRNQLWSLRDTQGPSFDSVKKKLESASLTMRDKGEKDLLIARLMYYRTEKCIDAQNAHVAHDTVKALQNAEQLLHAYLTSPSNKDNTIGIRQAIYLLSSIYTAQLRLYGVQSMTAGVMITLLDVSVSLDLRHKMIEAIGYKIAKKPLLDDTGWPCLPPSASRVSNSYLLQSKLQGGGGPLNAFVSYRLKKPAIDGYWESLRTLYEGPLQNLTVPTDLQTGDLPHSWVVININISEDKSTLFLSRRNGGSSQPLLIPIPIDKGLRNQESVLDVLKENMANIISSMNTRIDGKAAMRDWVANLDKLDNQLCTLLDDIQSHLLGAFKACHWKRESEGKSFQPSQGFVANPRNGFYIVNPGGDLKQMEKDLQEWVRNMVKVGWKGVSRSPPKEEEFSRALEVKDLVVYFGHGGGEKYIKPQTIRRLPTCATTMLWGCSSGALKDMGAFDPIGHQQKP</sequence>
<dbReference type="PROSITE" id="PS51700">
    <property type="entry name" value="SEPARIN"/>
    <property type="match status" value="1"/>
</dbReference>
<evidence type="ECO:0000256" key="3">
    <source>
        <dbReference type="ARBA" id="ARBA00022801"/>
    </source>
</evidence>
<dbReference type="EC" id="3.4.22.49" evidence="2"/>
<dbReference type="GO" id="GO:0006508">
    <property type="term" value="P:proteolysis"/>
    <property type="evidence" value="ECO:0007669"/>
    <property type="project" value="InterPro"/>
</dbReference>
<reference evidence="6 7" key="1">
    <citation type="journal article" date="2018" name="Evol. Lett.">
        <title>Horizontal gene cluster transfer increased hallucinogenic mushroom diversity.</title>
        <authorList>
            <person name="Reynolds H.T."/>
            <person name="Vijayakumar V."/>
            <person name="Gluck-Thaler E."/>
            <person name="Korotkin H.B."/>
            <person name="Matheny P.B."/>
            <person name="Slot J.C."/>
        </authorList>
    </citation>
    <scope>NUCLEOTIDE SEQUENCE [LARGE SCALE GENOMIC DNA]</scope>
    <source>
        <strain evidence="6 7">2629</strain>
    </source>
</reference>
<dbReference type="PANTHER" id="PTHR12792:SF0">
    <property type="entry name" value="SEPARIN"/>
    <property type="match status" value="1"/>
</dbReference>
<keyword evidence="7" id="KW-1185">Reference proteome</keyword>
<organism evidence="6 7">
    <name type="scientific">Panaeolus cyanescens</name>
    <dbReference type="NCBI Taxonomy" id="181874"/>
    <lineage>
        <taxon>Eukaryota</taxon>
        <taxon>Fungi</taxon>
        <taxon>Dikarya</taxon>
        <taxon>Basidiomycota</taxon>
        <taxon>Agaricomycotina</taxon>
        <taxon>Agaricomycetes</taxon>
        <taxon>Agaricomycetidae</taxon>
        <taxon>Agaricales</taxon>
        <taxon>Agaricineae</taxon>
        <taxon>Galeropsidaceae</taxon>
        <taxon>Panaeolus</taxon>
    </lineage>
</organism>
<gene>
    <name evidence="6" type="ORF">CVT24_001779</name>
</gene>
<name>A0A409YFP5_9AGAR</name>
<proteinExistence type="predicted"/>
<dbReference type="GO" id="GO:0044732">
    <property type="term" value="C:mitotic spindle pole body"/>
    <property type="evidence" value="ECO:0007669"/>
    <property type="project" value="TreeGrafter"/>
</dbReference>